<protein>
    <recommendedName>
        <fullName evidence="3">DUF2087 domain-containing protein</fullName>
    </recommendedName>
</protein>
<sequence>MIAPSDLRQGIHPFTRLPWRVQMFVVFYLRANGYACTEEERELAATLLEQRIAHGPIDHRTLSVVLDRQFPREREGGA</sequence>
<evidence type="ECO:0000313" key="2">
    <source>
        <dbReference type="Proteomes" id="UP001237737"/>
    </source>
</evidence>
<dbReference type="EMBL" id="JAUSSK010000004">
    <property type="protein sequence ID" value="MDQ0010664.1"/>
    <property type="molecule type" value="Genomic_DNA"/>
</dbReference>
<evidence type="ECO:0008006" key="3">
    <source>
        <dbReference type="Google" id="ProtNLM"/>
    </source>
</evidence>
<organism evidence="1 2">
    <name type="scientific">Luteibacter jiangsuensis</name>
    <dbReference type="NCBI Taxonomy" id="637577"/>
    <lineage>
        <taxon>Bacteria</taxon>
        <taxon>Pseudomonadati</taxon>
        <taxon>Pseudomonadota</taxon>
        <taxon>Gammaproteobacteria</taxon>
        <taxon>Lysobacterales</taxon>
        <taxon>Rhodanobacteraceae</taxon>
        <taxon>Luteibacter</taxon>
    </lineage>
</organism>
<evidence type="ECO:0000313" key="1">
    <source>
        <dbReference type="EMBL" id="MDQ0010664.1"/>
    </source>
</evidence>
<proteinExistence type="predicted"/>
<comment type="caution">
    <text evidence="1">The sequence shown here is derived from an EMBL/GenBank/DDBJ whole genome shotgun (WGS) entry which is preliminary data.</text>
</comment>
<accession>A0ABT9T075</accession>
<name>A0ABT9T075_9GAMM</name>
<keyword evidence="2" id="KW-1185">Reference proteome</keyword>
<gene>
    <name evidence="1" type="ORF">J2T07_002870</name>
</gene>
<dbReference type="RefSeq" id="WP_306850769.1">
    <property type="nucleotide sequence ID" value="NZ_JAUSSK010000004.1"/>
</dbReference>
<dbReference type="Proteomes" id="UP001237737">
    <property type="component" value="Unassembled WGS sequence"/>
</dbReference>
<reference evidence="1 2" key="1">
    <citation type="submission" date="2023-07" db="EMBL/GenBank/DDBJ databases">
        <title>Sorghum-associated microbial communities from plants grown in Nebraska, USA.</title>
        <authorList>
            <person name="Schachtman D."/>
        </authorList>
    </citation>
    <scope>NUCLEOTIDE SEQUENCE [LARGE SCALE GENOMIC DNA]</scope>
    <source>
        <strain evidence="1 2">CC60</strain>
    </source>
</reference>